<dbReference type="KEGG" id="smo:SELMODRAFT_412838"/>
<dbReference type="EMBL" id="GL377584">
    <property type="protein sequence ID" value="EFJ26534.1"/>
    <property type="molecule type" value="Genomic_DNA"/>
</dbReference>
<evidence type="ECO:0000313" key="1">
    <source>
        <dbReference type="EMBL" id="EFJ26534.1"/>
    </source>
</evidence>
<dbReference type="Proteomes" id="UP000001514">
    <property type="component" value="Unassembled WGS sequence"/>
</dbReference>
<accession>D8RMH2</accession>
<reference evidence="1 2" key="1">
    <citation type="journal article" date="2011" name="Science">
        <title>The Selaginella genome identifies genetic changes associated with the evolution of vascular plants.</title>
        <authorList>
            <person name="Banks J.A."/>
            <person name="Nishiyama T."/>
            <person name="Hasebe M."/>
            <person name="Bowman J.L."/>
            <person name="Gribskov M."/>
            <person name="dePamphilis C."/>
            <person name="Albert V.A."/>
            <person name="Aono N."/>
            <person name="Aoyama T."/>
            <person name="Ambrose B.A."/>
            <person name="Ashton N.W."/>
            <person name="Axtell M.J."/>
            <person name="Barker E."/>
            <person name="Barker M.S."/>
            <person name="Bennetzen J.L."/>
            <person name="Bonawitz N.D."/>
            <person name="Chapple C."/>
            <person name="Cheng C."/>
            <person name="Correa L.G."/>
            <person name="Dacre M."/>
            <person name="DeBarry J."/>
            <person name="Dreyer I."/>
            <person name="Elias M."/>
            <person name="Engstrom E.M."/>
            <person name="Estelle M."/>
            <person name="Feng L."/>
            <person name="Finet C."/>
            <person name="Floyd S.K."/>
            <person name="Frommer W.B."/>
            <person name="Fujita T."/>
            <person name="Gramzow L."/>
            <person name="Gutensohn M."/>
            <person name="Harholt J."/>
            <person name="Hattori M."/>
            <person name="Heyl A."/>
            <person name="Hirai T."/>
            <person name="Hiwatashi Y."/>
            <person name="Ishikawa M."/>
            <person name="Iwata M."/>
            <person name="Karol K.G."/>
            <person name="Koehler B."/>
            <person name="Kolukisaoglu U."/>
            <person name="Kubo M."/>
            <person name="Kurata T."/>
            <person name="Lalonde S."/>
            <person name="Li K."/>
            <person name="Li Y."/>
            <person name="Litt A."/>
            <person name="Lyons E."/>
            <person name="Manning G."/>
            <person name="Maruyama T."/>
            <person name="Michael T.P."/>
            <person name="Mikami K."/>
            <person name="Miyazaki S."/>
            <person name="Morinaga S."/>
            <person name="Murata T."/>
            <person name="Mueller-Roeber B."/>
            <person name="Nelson D.R."/>
            <person name="Obara M."/>
            <person name="Oguri Y."/>
            <person name="Olmstead R.G."/>
            <person name="Onodera N."/>
            <person name="Petersen B.L."/>
            <person name="Pils B."/>
            <person name="Prigge M."/>
            <person name="Rensing S.A."/>
            <person name="Riano-Pachon D.M."/>
            <person name="Roberts A.W."/>
            <person name="Sato Y."/>
            <person name="Scheller H.V."/>
            <person name="Schulz B."/>
            <person name="Schulz C."/>
            <person name="Shakirov E.V."/>
            <person name="Shibagaki N."/>
            <person name="Shinohara N."/>
            <person name="Shippen D.E."/>
            <person name="Soerensen I."/>
            <person name="Sotooka R."/>
            <person name="Sugimoto N."/>
            <person name="Sugita M."/>
            <person name="Sumikawa N."/>
            <person name="Tanurdzic M."/>
            <person name="Theissen G."/>
            <person name="Ulvskov P."/>
            <person name="Wakazuki S."/>
            <person name="Weng J.K."/>
            <person name="Willats W.W."/>
            <person name="Wipf D."/>
            <person name="Wolf P.G."/>
            <person name="Yang L."/>
            <person name="Zimmer A.D."/>
            <person name="Zhu Q."/>
            <person name="Mitros T."/>
            <person name="Hellsten U."/>
            <person name="Loque D."/>
            <person name="Otillar R."/>
            <person name="Salamov A."/>
            <person name="Schmutz J."/>
            <person name="Shapiro H."/>
            <person name="Lindquist E."/>
            <person name="Lucas S."/>
            <person name="Rokhsar D."/>
            <person name="Grigoriev I.V."/>
        </authorList>
    </citation>
    <scope>NUCLEOTIDE SEQUENCE [LARGE SCALE GENOMIC DNA]</scope>
</reference>
<proteinExistence type="predicted"/>
<keyword evidence="2" id="KW-1185">Reference proteome</keyword>
<gene>
    <name evidence="1" type="ORF">SELMODRAFT_412838</name>
</gene>
<evidence type="ECO:0000313" key="2">
    <source>
        <dbReference type="Proteomes" id="UP000001514"/>
    </source>
</evidence>
<dbReference type="InParanoid" id="D8RMH2"/>
<dbReference type="HOGENOM" id="CLU_1848535_0_0_1"/>
<organism evidence="2">
    <name type="scientific">Selaginella moellendorffii</name>
    <name type="common">Spikemoss</name>
    <dbReference type="NCBI Taxonomy" id="88036"/>
    <lineage>
        <taxon>Eukaryota</taxon>
        <taxon>Viridiplantae</taxon>
        <taxon>Streptophyta</taxon>
        <taxon>Embryophyta</taxon>
        <taxon>Tracheophyta</taxon>
        <taxon>Lycopodiopsida</taxon>
        <taxon>Selaginellales</taxon>
        <taxon>Selaginellaceae</taxon>
        <taxon>Selaginella</taxon>
    </lineage>
</organism>
<dbReference type="Gramene" id="EFJ26534">
    <property type="protein sequence ID" value="EFJ26534"/>
    <property type="gene ID" value="SELMODRAFT_412838"/>
</dbReference>
<name>D8RMH2_SELML</name>
<dbReference type="AlphaFoldDB" id="D8RMH2"/>
<sequence>MDCEIPGMVRVAYLIDDPEPLLRPKVRFSETCIPDVDAFVARIWHRDQSVEDKTGNKFCKVTDVRDLAFPRNIAPAVTWRFYPPNDEDILMVIGIVEGTVIRGRQMMAFLVEDPDPLIKWEDPPGVYKGNTCVPDVDEFAAKIWHRDLSDDCEFH</sequence>
<protein>
    <submittedName>
        <fullName evidence="1">Uncharacterized protein</fullName>
    </submittedName>
</protein>